<dbReference type="Proteomes" id="UP001595191">
    <property type="component" value="Unassembled WGS sequence"/>
</dbReference>
<sequence>MKTFDVSLIRFTLFVLSTLLCASCQNKKEQPEEIQPNILWIFLEDTAPLLGCYGSTIVSTPNIDSLAQQGVLYTNTFMPAPVCSASRSSIITGVMSTTTGTHNHHSSRTKESAIYLPKDIKTIPEVFKENGYFTFNNGKDDYNFVYDRRDLYGQDYRLHPLYGKSGVHLELASLRKKQPFFGQIQLYGGKEIFNSRFKENVKAPVDRDKIELPPYLPNHPVIVEEYANHLDAIQVTDEKVGQIIQDLRNNGMLDNTVVFFFSDHGMRMTRNKQFLYDGGLHVPLIIADFTKATGKLSSGTINEDLISGLDLGPSSLALAGIKIPSYIEGKNIFDESFERDYVISTRDRCDFTIDRIRSVRSKDYKYIRNFKTDRPYTQPTYMDFDEIEFVQVMHQLHKEQKLNSVQDRFMSDERPSDELYDLRNDPFELNNLATNPQYKDVLEEYSDILTNWINKTNDQGQYPEDEENLKLMLGIWGEHAINPEYDFLRKKYPDLSGSLVYLKTESSILIDSTMAEAPLLELRKNKALDN</sequence>
<accession>A0ACC7LGS0</accession>
<organism evidence="1 2">
    <name type="scientific">Meishania litoralis</name>
    <dbReference type="NCBI Taxonomy" id="3434685"/>
    <lineage>
        <taxon>Bacteria</taxon>
        <taxon>Pseudomonadati</taxon>
        <taxon>Bacteroidota</taxon>
        <taxon>Flavobacteriia</taxon>
        <taxon>Flavobacteriales</taxon>
        <taxon>Flavobacteriaceae</taxon>
        <taxon>Meishania</taxon>
    </lineage>
</organism>
<proteinExistence type="predicted"/>
<name>A0ACC7LGS0_9FLAO</name>
<evidence type="ECO:0000313" key="2">
    <source>
        <dbReference type="Proteomes" id="UP001595191"/>
    </source>
</evidence>
<keyword evidence="2" id="KW-1185">Reference proteome</keyword>
<reference evidence="1" key="1">
    <citation type="submission" date="2024-09" db="EMBL/GenBank/DDBJ databases">
        <authorList>
            <person name="Liu J."/>
        </authorList>
    </citation>
    <scope>NUCLEOTIDE SEQUENCE</scope>
    <source>
        <strain evidence="1">NBU2967</strain>
    </source>
</reference>
<protein>
    <submittedName>
        <fullName evidence="1">Sulfatase</fullName>
    </submittedName>
</protein>
<evidence type="ECO:0000313" key="1">
    <source>
        <dbReference type="EMBL" id="MFH6602841.1"/>
    </source>
</evidence>
<dbReference type="EMBL" id="JBHFPV010000001">
    <property type="protein sequence ID" value="MFH6602841.1"/>
    <property type="molecule type" value="Genomic_DNA"/>
</dbReference>
<gene>
    <name evidence="1" type="ORF">ACEZ3G_05090</name>
</gene>
<comment type="caution">
    <text evidence="1">The sequence shown here is derived from an EMBL/GenBank/DDBJ whole genome shotgun (WGS) entry which is preliminary data.</text>
</comment>